<dbReference type="OrthoDB" id="10040649at2759"/>
<dbReference type="PANTHER" id="PTHR14002:SF22">
    <property type="entry name" value="UROMODULIN-LIKE 1"/>
    <property type="match status" value="1"/>
</dbReference>
<feature type="domain" description="ZP" evidence="4">
    <location>
        <begin position="8"/>
        <end position="204"/>
    </location>
</feature>
<gene>
    <name evidence="5" type="primary">UMODL1_1</name>
    <name evidence="5" type="ORF">EYF80_012792</name>
</gene>
<keyword evidence="2" id="KW-1015">Disulfide bond</keyword>
<evidence type="ECO:0000313" key="5">
    <source>
        <dbReference type="EMBL" id="TNN76946.1"/>
    </source>
</evidence>
<dbReference type="PROSITE" id="PS51034">
    <property type="entry name" value="ZP_2"/>
    <property type="match status" value="1"/>
</dbReference>
<evidence type="ECO:0000256" key="1">
    <source>
        <dbReference type="ARBA" id="ARBA00022729"/>
    </source>
</evidence>
<evidence type="ECO:0000256" key="3">
    <source>
        <dbReference type="SAM" id="MobiDB-lite"/>
    </source>
</evidence>
<evidence type="ECO:0000313" key="6">
    <source>
        <dbReference type="Proteomes" id="UP000314294"/>
    </source>
</evidence>
<dbReference type="Gene3D" id="2.60.40.4100">
    <property type="entry name" value="Zona pellucida, ZP-C domain"/>
    <property type="match status" value="1"/>
</dbReference>
<name>A0A4Z2IG25_9TELE</name>
<dbReference type="InterPro" id="IPR001507">
    <property type="entry name" value="ZP_dom"/>
</dbReference>
<dbReference type="AlphaFoldDB" id="A0A4Z2IG25"/>
<keyword evidence="6" id="KW-1185">Reference proteome</keyword>
<organism evidence="5 6">
    <name type="scientific">Liparis tanakae</name>
    <name type="common">Tanaka's snailfish</name>
    <dbReference type="NCBI Taxonomy" id="230148"/>
    <lineage>
        <taxon>Eukaryota</taxon>
        <taxon>Metazoa</taxon>
        <taxon>Chordata</taxon>
        <taxon>Craniata</taxon>
        <taxon>Vertebrata</taxon>
        <taxon>Euteleostomi</taxon>
        <taxon>Actinopterygii</taxon>
        <taxon>Neopterygii</taxon>
        <taxon>Teleostei</taxon>
        <taxon>Neoteleostei</taxon>
        <taxon>Acanthomorphata</taxon>
        <taxon>Eupercaria</taxon>
        <taxon>Perciformes</taxon>
        <taxon>Cottioidei</taxon>
        <taxon>Cottales</taxon>
        <taxon>Liparidae</taxon>
        <taxon>Liparis</taxon>
    </lineage>
</organism>
<accession>A0A4Z2IG25</accession>
<keyword evidence="1" id="KW-0732">Signal</keyword>
<dbReference type="InterPro" id="IPR055355">
    <property type="entry name" value="ZP-C"/>
</dbReference>
<protein>
    <submittedName>
        <fullName evidence="5">Uromodulin-like 1</fullName>
    </submittedName>
</protein>
<comment type="caution">
    <text evidence="5">The sequence shown here is derived from an EMBL/GenBank/DDBJ whole genome shotgun (WGS) entry which is preliminary data.</text>
</comment>
<dbReference type="PANTHER" id="PTHR14002">
    <property type="entry name" value="ENDOGLIN/TGF-BETA RECEPTOR TYPE III"/>
    <property type="match status" value="1"/>
</dbReference>
<feature type="compositionally biased region" description="Basic and acidic residues" evidence="3">
    <location>
        <begin position="195"/>
        <end position="204"/>
    </location>
</feature>
<evidence type="ECO:0000256" key="2">
    <source>
        <dbReference type="ARBA" id="ARBA00023157"/>
    </source>
</evidence>
<dbReference type="Pfam" id="PF00100">
    <property type="entry name" value="Zona_pellucida"/>
    <property type="match status" value="1"/>
</dbReference>
<dbReference type="InterPro" id="IPR055356">
    <property type="entry name" value="ZP-N"/>
</dbReference>
<dbReference type="Pfam" id="PF23344">
    <property type="entry name" value="ZP-N"/>
    <property type="match status" value="1"/>
</dbReference>
<dbReference type="Proteomes" id="UP000314294">
    <property type="component" value="Unassembled WGS sequence"/>
</dbReference>
<feature type="region of interest" description="Disordered" evidence="3">
    <location>
        <begin position="180"/>
        <end position="204"/>
    </location>
</feature>
<dbReference type="EMBL" id="SRLO01000088">
    <property type="protein sequence ID" value="TNN76946.1"/>
    <property type="molecule type" value="Genomic_DNA"/>
</dbReference>
<reference evidence="5 6" key="1">
    <citation type="submission" date="2019-03" db="EMBL/GenBank/DDBJ databases">
        <title>First draft genome of Liparis tanakae, snailfish: a comprehensive survey of snailfish specific genes.</title>
        <authorList>
            <person name="Kim W."/>
            <person name="Song I."/>
            <person name="Jeong J.-H."/>
            <person name="Kim D."/>
            <person name="Kim S."/>
            <person name="Ryu S."/>
            <person name="Song J.Y."/>
            <person name="Lee S.K."/>
        </authorList>
    </citation>
    <scope>NUCLEOTIDE SEQUENCE [LARGE SCALE GENOMIC DNA]</scope>
    <source>
        <tissue evidence="5">Muscle</tissue>
    </source>
</reference>
<dbReference type="Gene3D" id="2.60.40.3210">
    <property type="entry name" value="Zona pellucida, ZP-N domain"/>
    <property type="match status" value="1"/>
</dbReference>
<evidence type="ECO:0000259" key="4">
    <source>
        <dbReference type="PROSITE" id="PS51034"/>
    </source>
</evidence>
<sequence length="204" mass="22336">MMGAISVHCTVAAITVTVAKDFLTSNKIREQTLHLGFLNCTFNGGNDSHAQLTVAWKECGTSLAHNETYYTISVTLFNTMDMYKSDSGEMEVPRIRLEAPIMCTFTKSLLISADFGSMGYDIFTDVFAGSGSFQVTVRLTNGTMLLPNNHSLSSDEAVVLEVSLNTPSEQMKVVINKCWATPTPTPTPTQNPKDTFLENRSDST</sequence>
<proteinExistence type="predicted"/>
<dbReference type="InterPro" id="IPR042235">
    <property type="entry name" value="ZP-C_dom"/>
</dbReference>